<evidence type="ECO:0000256" key="8">
    <source>
        <dbReference type="ARBA" id="ARBA00022723"/>
    </source>
</evidence>
<dbReference type="SUPFAM" id="SSF53098">
    <property type="entry name" value="Ribonuclease H-like"/>
    <property type="match status" value="1"/>
</dbReference>
<keyword evidence="11" id="KW-0694">RNA-binding</keyword>
<keyword evidence="12" id="KW-0805">Transcription regulation</keyword>
<dbReference type="InterPro" id="IPR006941">
    <property type="entry name" value="RNase_CAF1"/>
</dbReference>
<dbReference type="GO" id="GO:0004535">
    <property type="term" value="F:poly(A)-specific ribonuclease activity"/>
    <property type="evidence" value="ECO:0007669"/>
    <property type="project" value="UniProtKB-EC"/>
</dbReference>
<comment type="similarity">
    <text evidence="4">Belongs to the CAF1 family.</text>
</comment>
<reference evidence="16" key="1">
    <citation type="submission" date="2021-01" db="EMBL/GenBank/DDBJ databases">
        <authorList>
            <person name="Corre E."/>
            <person name="Pelletier E."/>
            <person name="Niang G."/>
            <person name="Scheremetjew M."/>
            <person name="Finn R."/>
            <person name="Kale V."/>
            <person name="Holt S."/>
            <person name="Cochrane G."/>
            <person name="Meng A."/>
            <person name="Brown T."/>
            <person name="Cohen L."/>
        </authorList>
    </citation>
    <scope>NUCLEOTIDE SEQUENCE</scope>
    <source>
        <strain evidence="16">308</strain>
    </source>
</reference>
<dbReference type="GO" id="GO:0046872">
    <property type="term" value="F:metal ion binding"/>
    <property type="evidence" value="ECO:0007669"/>
    <property type="project" value="UniProtKB-KW"/>
</dbReference>
<feature type="compositionally biased region" description="Polar residues" evidence="15">
    <location>
        <begin position="68"/>
        <end position="80"/>
    </location>
</feature>
<evidence type="ECO:0000256" key="10">
    <source>
        <dbReference type="ARBA" id="ARBA00022839"/>
    </source>
</evidence>
<evidence type="ECO:0000256" key="14">
    <source>
        <dbReference type="ARBA" id="ARBA00023242"/>
    </source>
</evidence>
<evidence type="ECO:0000256" key="1">
    <source>
        <dbReference type="ARBA" id="ARBA00001663"/>
    </source>
</evidence>
<protein>
    <recommendedName>
        <fullName evidence="5">poly(A)-specific ribonuclease</fullName>
        <ecNumber evidence="5">3.1.13.4</ecNumber>
    </recommendedName>
</protein>
<feature type="region of interest" description="Disordered" evidence="15">
    <location>
        <begin position="1"/>
        <end position="94"/>
    </location>
</feature>
<dbReference type="GO" id="GO:0005737">
    <property type="term" value="C:cytoplasm"/>
    <property type="evidence" value="ECO:0007669"/>
    <property type="project" value="UniProtKB-SubCell"/>
</dbReference>
<feature type="compositionally biased region" description="Polar residues" evidence="15">
    <location>
        <begin position="41"/>
        <end position="61"/>
    </location>
</feature>
<dbReference type="GO" id="GO:0003723">
    <property type="term" value="F:RNA binding"/>
    <property type="evidence" value="ECO:0007669"/>
    <property type="project" value="UniProtKB-KW"/>
</dbReference>
<name>A0A7S1B918_9STRA</name>
<keyword evidence="6" id="KW-0963">Cytoplasm</keyword>
<evidence type="ECO:0000256" key="6">
    <source>
        <dbReference type="ARBA" id="ARBA00022490"/>
    </source>
</evidence>
<evidence type="ECO:0000256" key="13">
    <source>
        <dbReference type="ARBA" id="ARBA00023163"/>
    </source>
</evidence>
<dbReference type="Pfam" id="PF04857">
    <property type="entry name" value="CAF1"/>
    <property type="match status" value="1"/>
</dbReference>
<keyword evidence="7" id="KW-0540">Nuclease</keyword>
<dbReference type="GO" id="GO:0005634">
    <property type="term" value="C:nucleus"/>
    <property type="evidence" value="ECO:0007669"/>
    <property type="project" value="UniProtKB-SubCell"/>
</dbReference>
<evidence type="ECO:0000256" key="4">
    <source>
        <dbReference type="ARBA" id="ARBA00008372"/>
    </source>
</evidence>
<gene>
    <name evidence="16" type="ORF">CHYS00102_LOCUS6078</name>
</gene>
<keyword evidence="13" id="KW-0804">Transcription</keyword>
<evidence type="ECO:0000256" key="7">
    <source>
        <dbReference type="ARBA" id="ARBA00022722"/>
    </source>
</evidence>
<evidence type="ECO:0000256" key="15">
    <source>
        <dbReference type="SAM" id="MobiDB-lite"/>
    </source>
</evidence>
<dbReference type="EC" id="3.1.13.4" evidence="5"/>
<organism evidence="16">
    <name type="scientific">Corethron hystrix</name>
    <dbReference type="NCBI Taxonomy" id="216773"/>
    <lineage>
        <taxon>Eukaryota</taxon>
        <taxon>Sar</taxon>
        <taxon>Stramenopiles</taxon>
        <taxon>Ochrophyta</taxon>
        <taxon>Bacillariophyta</taxon>
        <taxon>Coscinodiscophyceae</taxon>
        <taxon>Corethrophycidae</taxon>
        <taxon>Corethrales</taxon>
        <taxon>Corethraceae</taxon>
        <taxon>Corethron</taxon>
    </lineage>
</organism>
<evidence type="ECO:0000313" key="16">
    <source>
        <dbReference type="EMBL" id="CAD8878894.1"/>
    </source>
</evidence>
<dbReference type="GO" id="GO:0030014">
    <property type="term" value="C:CCR4-NOT complex"/>
    <property type="evidence" value="ECO:0007669"/>
    <property type="project" value="InterPro"/>
</dbReference>
<accession>A0A7S1B918</accession>
<dbReference type="EMBL" id="HBFR01008402">
    <property type="protein sequence ID" value="CAD8878894.1"/>
    <property type="molecule type" value="Transcribed_RNA"/>
</dbReference>
<dbReference type="AlphaFoldDB" id="A0A7S1B918"/>
<keyword evidence="9" id="KW-0378">Hydrolase</keyword>
<comment type="subcellular location">
    <subcellularLocation>
        <location evidence="3">Cytoplasm</location>
    </subcellularLocation>
    <subcellularLocation>
        <location evidence="2">Nucleus</location>
    </subcellularLocation>
</comment>
<evidence type="ECO:0000256" key="12">
    <source>
        <dbReference type="ARBA" id="ARBA00023015"/>
    </source>
</evidence>
<feature type="compositionally biased region" description="Low complexity" evidence="15">
    <location>
        <begin position="1"/>
        <end position="30"/>
    </location>
</feature>
<keyword evidence="10" id="KW-0269">Exonuclease</keyword>
<dbReference type="InterPro" id="IPR012337">
    <property type="entry name" value="RNaseH-like_sf"/>
</dbReference>
<comment type="catalytic activity">
    <reaction evidence="1">
        <text>Exonucleolytic cleavage of poly(A) to 5'-AMP.</text>
        <dbReference type="EC" id="3.1.13.4"/>
    </reaction>
</comment>
<evidence type="ECO:0000256" key="11">
    <source>
        <dbReference type="ARBA" id="ARBA00022884"/>
    </source>
</evidence>
<evidence type="ECO:0000256" key="5">
    <source>
        <dbReference type="ARBA" id="ARBA00012161"/>
    </source>
</evidence>
<dbReference type="PANTHER" id="PTHR10797">
    <property type="entry name" value="CCR4-NOT TRANSCRIPTION COMPLEX SUBUNIT"/>
    <property type="match status" value="1"/>
</dbReference>
<dbReference type="Gene3D" id="3.30.420.10">
    <property type="entry name" value="Ribonuclease H-like superfamily/Ribonuclease H"/>
    <property type="match status" value="1"/>
</dbReference>
<keyword evidence="8" id="KW-0479">Metal-binding</keyword>
<keyword evidence="14" id="KW-0539">Nucleus</keyword>
<dbReference type="InterPro" id="IPR039637">
    <property type="entry name" value="CNOT7/CNOT8/Pop2"/>
</dbReference>
<sequence length="242" mass="26004">MAASSHTSGDSTGADTSSKQSNSVKVKNSQPSSKLRDDTRLVSTKTSGNASNSPTSVSDNGSMAEAANNATSDTTSSALSKDSPPFNPSFINNGNEALGNLSPLAQSNAVSHKFQAPSGETVEIRNVWAENVDEEMENIRELIETHPYVAMDTEFPGVVARPISGTYAPDFQYKSLKCNVDLLKIIQVLDRFLPTFDFILTIEVCSTNVCLTKCFSSDSHLGMKMEILRKVARVGNLILSST</sequence>
<evidence type="ECO:0000256" key="2">
    <source>
        <dbReference type="ARBA" id="ARBA00004123"/>
    </source>
</evidence>
<proteinExistence type="inferred from homology"/>
<evidence type="ECO:0000256" key="3">
    <source>
        <dbReference type="ARBA" id="ARBA00004496"/>
    </source>
</evidence>
<evidence type="ECO:0000256" key="9">
    <source>
        <dbReference type="ARBA" id="ARBA00022801"/>
    </source>
</evidence>
<dbReference type="InterPro" id="IPR036397">
    <property type="entry name" value="RNaseH_sf"/>
</dbReference>